<accession>A0A511T876</accession>
<proteinExistence type="predicted"/>
<dbReference type="EMBL" id="BJXR01000038">
    <property type="protein sequence ID" value="GEN10364.1"/>
    <property type="molecule type" value="Genomic_DNA"/>
</dbReference>
<gene>
    <name evidence="2" type="ORF">MFU01_54010</name>
</gene>
<name>A0A511T876_MYXFU</name>
<protein>
    <submittedName>
        <fullName evidence="2">Uncharacterized protein</fullName>
    </submittedName>
</protein>
<organism evidence="2 3">
    <name type="scientific">Myxococcus fulvus</name>
    <dbReference type="NCBI Taxonomy" id="33"/>
    <lineage>
        <taxon>Bacteria</taxon>
        <taxon>Pseudomonadati</taxon>
        <taxon>Myxococcota</taxon>
        <taxon>Myxococcia</taxon>
        <taxon>Myxococcales</taxon>
        <taxon>Cystobacterineae</taxon>
        <taxon>Myxococcaceae</taxon>
        <taxon>Myxococcus</taxon>
    </lineage>
</organism>
<reference evidence="2 3" key="1">
    <citation type="submission" date="2019-07" db="EMBL/GenBank/DDBJ databases">
        <title>Whole genome shotgun sequence of Myxococcus fulvus NBRC 100333.</title>
        <authorList>
            <person name="Hosoyama A."/>
            <person name="Uohara A."/>
            <person name="Ohji S."/>
            <person name="Ichikawa N."/>
        </authorList>
    </citation>
    <scope>NUCLEOTIDE SEQUENCE [LARGE SCALE GENOMIC DNA]</scope>
    <source>
        <strain evidence="2 3">NBRC 100333</strain>
    </source>
</reference>
<feature type="region of interest" description="Disordered" evidence="1">
    <location>
        <begin position="1"/>
        <end position="20"/>
    </location>
</feature>
<evidence type="ECO:0000313" key="3">
    <source>
        <dbReference type="Proteomes" id="UP000321514"/>
    </source>
</evidence>
<dbReference type="AlphaFoldDB" id="A0A511T876"/>
<evidence type="ECO:0000313" key="2">
    <source>
        <dbReference type="EMBL" id="GEN10364.1"/>
    </source>
</evidence>
<dbReference type="Proteomes" id="UP000321514">
    <property type="component" value="Unassembled WGS sequence"/>
</dbReference>
<sequence length="85" mass="9696">MSSWDSDGEPGGSVPVFDLDGTGLQNDTLGLGVCEATRIPEWMARAAERLRTEWRFEQRSVMTSLRGRQRTRLYEWLRGRNPPGK</sequence>
<comment type="caution">
    <text evidence="2">The sequence shown here is derived from an EMBL/GenBank/DDBJ whole genome shotgun (WGS) entry which is preliminary data.</text>
</comment>
<evidence type="ECO:0000256" key="1">
    <source>
        <dbReference type="SAM" id="MobiDB-lite"/>
    </source>
</evidence>